<dbReference type="AlphaFoldDB" id="A0A9J6CVM2"/>
<reference evidence="2" key="1">
    <citation type="journal article" date="2020" name="Cell">
        <title>Large-Scale Comparative Analyses of Tick Genomes Elucidate Their Genetic Diversity and Vector Capacities.</title>
        <authorList>
            <consortium name="Tick Genome and Microbiome Consortium (TIGMIC)"/>
            <person name="Jia N."/>
            <person name="Wang J."/>
            <person name="Shi W."/>
            <person name="Du L."/>
            <person name="Sun Y."/>
            <person name="Zhan W."/>
            <person name="Jiang J.F."/>
            <person name="Wang Q."/>
            <person name="Zhang B."/>
            <person name="Ji P."/>
            <person name="Bell-Sakyi L."/>
            <person name="Cui X.M."/>
            <person name="Yuan T.T."/>
            <person name="Jiang B.G."/>
            <person name="Yang W.F."/>
            <person name="Lam T.T."/>
            <person name="Chang Q.C."/>
            <person name="Ding S.J."/>
            <person name="Wang X.J."/>
            <person name="Zhu J.G."/>
            <person name="Ruan X.D."/>
            <person name="Zhao L."/>
            <person name="Wei J.T."/>
            <person name="Ye R.Z."/>
            <person name="Que T.C."/>
            <person name="Du C.H."/>
            <person name="Zhou Y.H."/>
            <person name="Cheng J.X."/>
            <person name="Dai P.F."/>
            <person name="Guo W.B."/>
            <person name="Han X.H."/>
            <person name="Huang E.J."/>
            <person name="Li L.F."/>
            <person name="Wei W."/>
            <person name="Gao Y.C."/>
            <person name="Liu J.Z."/>
            <person name="Shao H.Z."/>
            <person name="Wang X."/>
            <person name="Wang C.C."/>
            <person name="Yang T.C."/>
            <person name="Huo Q.B."/>
            <person name="Li W."/>
            <person name="Chen H.Y."/>
            <person name="Chen S.E."/>
            <person name="Zhou L.G."/>
            <person name="Ni X.B."/>
            <person name="Tian J.H."/>
            <person name="Sheng Y."/>
            <person name="Liu T."/>
            <person name="Pan Y.S."/>
            <person name="Xia L.Y."/>
            <person name="Li J."/>
            <person name="Zhao F."/>
            <person name="Cao W.C."/>
        </authorList>
    </citation>
    <scope>NUCLEOTIDE SEQUENCE</scope>
    <source>
        <strain evidence="2">Rmic-2018</strain>
    </source>
</reference>
<dbReference type="Gene3D" id="3.40.50.1110">
    <property type="entry name" value="SGNH hydrolase"/>
    <property type="match status" value="1"/>
</dbReference>
<dbReference type="Proteomes" id="UP000821866">
    <property type="component" value="Unassembled WGS sequence"/>
</dbReference>
<comment type="caution">
    <text evidence="2">The sequence shown here is derived from an EMBL/GenBank/DDBJ whole genome shotgun (WGS) entry which is preliminary data.</text>
</comment>
<gene>
    <name evidence="2" type="ORF">HPB51_028906</name>
</gene>
<reference evidence="2" key="2">
    <citation type="submission" date="2021-09" db="EMBL/GenBank/DDBJ databases">
        <authorList>
            <person name="Jia N."/>
            <person name="Wang J."/>
            <person name="Shi W."/>
            <person name="Du L."/>
            <person name="Sun Y."/>
            <person name="Zhan W."/>
            <person name="Jiang J."/>
            <person name="Wang Q."/>
            <person name="Zhang B."/>
            <person name="Ji P."/>
            <person name="Sakyi L.B."/>
            <person name="Cui X."/>
            <person name="Yuan T."/>
            <person name="Jiang B."/>
            <person name="Yang W."/>
            <person name="Lam T.T.-Y."/>
            <person name="Chang Q."/>
            <person name="Ding S."/>
            <person name="Wang X."/>
            <person name="Zhu J."/>
            <person name="Ruan X."/>
            <person name="Zhao L."/>
            <person name="Wei J."/>
            <person name="Que T."/>
            <person name="Du C."/>
            <person name="Cheng J."/>
            <person name="Dai P."/>
            <person name="Han X."/>
            <person name="Huang E."/>
            <person name="Gao Y."/>
            <person name="Liu J."/>
            <person name="Shao H."/>
            <person name="Ye R."/>
            <person name="Li L."/>
            <person name="Wei W."/>
            <person name="Wang X."/>
            <person name="Wang C."/>
            <person name="Huo Q."/>
            <person name="Li W."/>
            <person name="Guo W."/>
            <person name="Chen H."/>
            <person name="Chen S."/>
            <person name="Zhou L."/>
            <person name="Zhou L."/>
            <person name="Ni X."/>
            <person name="Tian J."/>
            <person name="Zhou Y."/>
            <person name="Sheng Y."/>
            <person name="Liu T."/>
            <person name="Pan Y."/>
            <person name="Xia L."/>
            <person name="Li J."/>
            <person name="Zhao F."/>
            <person name="Cao W."/>
        </authorList>
    </citation>
    <scope>NUCLEOTIDE SEQUENCE</scope>
    <source>
        <strain evidence="2">Rmic-2018</strain>
        <tissue evidence="2">Larvae</tissue>
    </source>
</reference>
<evidence type="ECO:0000313" key="2">
    <source>
        <dbReference type="EMBL" id="KAH7934727.1"/>
    </source>
</evidence>
<organism evidence="2 3">
    <name type="scientific">Rhipicephalus microplus</name>
    <name type="common">Cattle tick</name>
    <name type="synonym">Boophilus microplus</name>
    <dbReference type="NCBI Taxonomy" id="6941"/>
    <lineage>
        <taxon>Eukaryota</taxon>
        <taxon>Metazoa</taxon>
        <taxon>Ecdysozoa</taxon>
        <taxon>Arthropoda</taxon>
        <taxon>Chelicerata</taxon>
        <taxon>Arachnida</taxon>
        <taxon>Acari</taxon>
        <taxon>Parasitiformes</taxon>
        <taxon>Ixodida</taxon>
        <taxon>Ixodoidea</taxon>
        <taxon>Ixodidae</taxon>
        <taxon>Rhipicephalinae</taxon>
        <taxon>Rhipicephalus</taxon>
        <taxon>Boophilus</taxon>
    </lineage>
</organism>
<accession>A0A9J6CVM2</accession>
<dbReference type="VEuPathDB" id="VectorBase:LOC119176997"/>
<evidence type="ECO:0000256" key="1">
    <source>
        <dbReference type="SAM" id="MobiDB-lite"/>
    </source>
</evidence>
<sequence>MLRDSQTRHVHNHFNPSSAESPAIVTQPGAQINDIPGLWDFVRQGTSFLIHHVGANNLARMNADTALVKYAMLLDSIRKERPEFGRIFSPLVLPRGFNTRLRHPCWRQFNHFNRQAHHFISQLVKLCKSCQNVFFIDYTIHHFLARMVLAADGVHPHFAGVSLLARNIYNVILHTRRGHMGGWHDHVPTA</sequence>
<evidence type="ECO:0000313" key="3">
    <source>
        <dbReference type="Proteomes" id="UP000821866"/>
    </source>
</evidence>
<keyword evidence="3" id="KW-1185">Reference proteome</keyword>
<dbReference type="SUPFAM" id="SSF52266">
    <property type="entry name" value="SGNH hydrolase"/>
    <property type="match status" value="1"/>
</dbReference>
<name>A0A9J6CVM2_RHIMP</name>
<dbReference type="EMBL" id="JABSTU010005979">
    <property type="protein sequence ID" value="KAH7934727.1"/>
    <property type="molecule type" value="Genomic_DNA"/>
</dbReference>
<proteinExistence type="predicted"/>
<dbReference type="InterPro" id="IPR036514">
    <property type="entry name" value="SGNH_hydro_sf"/>
</dbReference>
<feature type="region of interest" description="Disordered" evidence="1">
    <location>
        <begin position="1"/>
        <end position="23"/>
    </location>
</feature>
<protein>
    <submittedName>
        <fullName evidence="2">Uncharacterized protein</fullName>
    </submittedName>
</protein>